<comment type="subcellular location">
    <subcellularLocation>
        <location evidence="1">Cell membrane</location>
        <topology evidence="1">Multi-pass membrane protein</topology>
    </subcellularLocation>
</comment>
<dbReference type="AlphaFoldDB" id="A0A7V1LMZ5"/>
<evidence type="ECO:0000256" key="5">
    <source>
        <dbReference type="ARBA" id="ARBA00023136"/>
    </source>
</evidence>
<evidence type="ECO:0008006" key="8">
    <source>
        <dbReference type="Google" id="ProtNLM"/>
    </source>
</evidence>
<dbReference type="InterPro" id="IPR022791">
    <property type="entry name" value="L-PG_synthase/AglD"/>
</dbReference>
<dbReference type="Pfam" id="PF03706">
    <property type="entry name" value="LPG_synthase_TM"/>
    <property type="match status" value="1"/>
</dbReference>
<sequence length="107" mass="12247">MEKIFKKVLWVFPFVVTLNLIFAWLALDTSRLWPPPEMNLFWLGGALACALLPWLFHSWRLQLWTRRLRHPLSFRDALHITVGSDLGAAVSPTVMGGAPVRIALLLR</sequence>
<name>A0A7V1LMZ5_CALAY</name>
<accession>A0A7V1LMZ5</accession>
<feature type="non-terminal residue" evidence="7">
    <location>
        <position position="107"/>
    </location>
</feature>
<evidence type="ECO:0000256" key="4">
    <source>
        <dbReference type="ARBA" id="ARBA00022989"/>
    </source>
</evidence>
<protein>
    <recommendedName>
        <fullName evidence="8">TIGR00374 family protein</fullName>
    </recommendedName>
</protein>
<evidence type="ECO:0000256" key="2">
    <source>
        <dbReference type="ARBA" id="ARBA00022475"/>
    </source>
</evidence>
<evidence type="ECO:0000256" key="6">
    <source>
        <dbReference type="SAM" id="Phobius"/>
    </source>
</evidence>
<comment type="caution">
    <text evidence="7">The sequence shown here is derived from an EMBL/GenBank/DDBJ whole genome shotgun (WGS) entry which is preliminary data.</text>
</comment>
<dbReference type="GO" id="GO:0005886">
    <property type="term" value="C:plasma membrane"/>
    <property type="evidence" value="ECO:0007669"/>
    <property type="project" value="UniProtKB-SubCell"/>
</dbReference>
<evidence type="ECO:0000256" key="1">
    <source>
        <dbReference type="ARBA" id="ARBA00004651"/>
    </source>
</evidence>
<evidence type="ECO:0000313" key="7">
    <source>
        <dbReference type="EMBL" id="HED10462.1"/>
    </source>
</evidence>
<dbReference type="Proteomes" id="UP000886005">
    <property type="component" value="Unassembled WGS sequence"/>
</dbReference>
<feature type="transmembrane region" description="Helical" evidence="6">
    <location>
        <begin position="39"/>
        <end position="59"/>
    </location>
</feature>
<keyword evidence="5 6" id="KW-0472">Membrane</keyword>
<keyword evidence="4 6" id="KW-1133">Transmembrane helix</keyword>
<keyword evidence="3 6" id="KW-0812">Transmembrane</keyword>
<evidence type="ECO:0000256" key="3">
    <source>
        <dbReference type="ARBA" id="ARBA00022692"/>
    </source>
</evidence>
<feature type="transmembrane region" description="Helical" evidence="6">
    <location>
        <begin position="7"/>
        <end position="27"/>
    </location>
</feature>
<dbReference type="EMBL" id="DRLD01000200">
    <property type="protein sequence ID" value="HED10462.1"/>
    <property type="molecule type" value="Genomic_DNA"/>
</dbReference>
<gene>
    <name evidence="7" type="ORF">ENJ10_07220</name>
</gene>
<reference evidence="7" key="1">
    <citation type="journal article" date="2020" name="mSystems">
        <title>Genome- and Community-Level Interaction Insights into Carbon Utilization and Element Cycling Functions of Hydrothermarchaeota in Hydrothermal Sediment.</title>
        <authorList>
            <person name="Zhou Z."/>
            <person name="Liu Y."/>
            <person name="Xu W."/>
            <person name="Pan J."/>
            <person name="Luo Z.H."/>
            <person name="Li M."/>
        </authorList>
    </citation>
    <scope>NUCLEOTIDE SEQUENCE [LARGE SCALE GENOMIC DNA]</scope>
    <source>
        <strain evidence="7">HyVt-456</strain>
    </source>
</reference>
<organism evidence="7">
    <name type="scientific">Caldithrix abyssi</name>
    <dbReference type="NCBI Taxonomy" id="187145"/>
    <lineage>
        <taxon>Bacteria</taxon>
        <taxon>Pseudomonadati</taxon>
        <taxon>Calditrichota</taxon>
        <taxon>Calditrichia</taxon>
        <taxon>Calditrichales</taxon>
        <taxon>Calditrichaceae</taxon>
        <taxon>Caldithrix</taxon>
    </lineage>
</organism>
<proteinExistence type="predicted"/>
<keyword evidence="2" id="KW-1003">Cell membrane</keyword>